<dbReference type="Pfam" id="PF07452">
    <property type="entry name" value="CHRD"/>
    <property type="match status" value="1"/>
</dbReference>
<evidence type="ECO:0000313" key="2">
    <source>
        <dbReference type="EMBL" id="PTQ08577.1"/>
    </source>
</evidence>
<evidence type="ECO:0000313" key="3">
    <source>
        <dbReference type="Proteomes" id="UP000244162"/>
    </source>
</evidence>
<dbReference type="Proteomes" id="UP000244162">
    <property type="component" value="Unassembled WGS sequence"/>
</dbReference>
<proteinExistence type="predicted"/>
<dbReference type="EMBL" id="NWBU01000015">
    <property type="protein sequence ID" value="PTQ08577.1"/>
    <property type="molecule type" value="Genomic_DNA"/>
</dbReference>
<accession>A0A2T5FV27</accession>
<dbReference type="PROSITE" id="PS50933">
    <property type="entry name" value="CHRD"/>
    <property type="match status" value="1"/>
</dbReference>
<keyword evidence="3" id="KW-1185">Reference proteome</keyword>
<protein>
    <submittedName>
        <fullName evidence="2">PEP-CTERM sorting domain-containing protein</fullName>
    </submittedName>
</protein>
<dbReference type="SMART" id="SM00754">
    <property type="entry name" value="CHRD"/>
    <property type="match status" value="1"/>
</dbReference>
<dbReference type="AlphaFoldDB" id="A0A2T5FV27"/>
<gene>
    <name evidence="2" type="ORF">CLG96_15410</name>
</gene>
<comment type="caution">
    <text evidence="2">The sequence shown here is derived from an EMBL/GenBank/DDBJ whole genome shotgun (WGS) entry which is preliminary data.</text>
</comment>
<sequence>MFFWKEADMVHALFRTTALVILLGASTLGSSALAHEESYGGSYGGSNGGYYGGPYGKSAFSTTLSGANEVPPVASNGSGTAVVTLSDALDNMDIRVSFANLSGSSTAAHIHCCAPLGTNADVATAVPTFPDFPLGVTEGSYARTFNLLDPSTYNPAFVTANGGTVEGARNALVGGLQNGTSYFNLHSTLYPGGEIRGQLVAVAAPIPEPETWAMMIVSLALLGGMRFWRSIGGVRRLVPA</sequence>
<organism evidence="2 3">
    <name type="scientific">Sphingomonas oleivorans</name>
    <dbReference type="NCBI Taxonomy" id="1735121"/>
    <lineage>
        <taxon>Bacteria</taxon>
        <taxon>Pseudomonadati</taxon>
        <taxon>Pseudomonadota</taxon>
        <taxon>Alphaproteobacteria</taxon>
        <taxon>Sphingomonadales</taxon>
        <taxon>Sphingomonadaceae</taxon>
        <taxon>Sphingomonas</taxon>
    </lineage>
</organism>
<feature type="domain" description="CHRD" evidence="1">
    <location>
        <begin position="56"/>
        <end position="204"/>
    </location>
</feature>
<name>A0A2T5FV27_9SPHN</name>
<dbReference type="InterPro" id="IPR010895">
    <property type="entry name" value="CHRD"/>
</dbReference>
<reference evidence="2 3" key="1">
    <citation type="submission" date="2017-09" db="EMBL/GenBank/DDBJ databases">
        <title>Sphingomonas panjinensis sp.nov., isolated from oil-contaminated soil.</title>
        <authorList>
            <person name="Wang L."/>
            <person name="Chen L."/>
        </authorList>
    </citation>
    <scope>NUCLEOTIDE SEQUENCE [LARGE SCALE GENOMIC DNA]</scope>
    <source>
        <strain evidence="2 3">FW-11</strain>
    </source>
</reference>
<evidence type="ECO:0000259" key="1">
    <source>
        <dbReference type="PROSITE" id="PS50933"/>
    </source>
</evidence>